<keyword evidence="7" id="KW-1185">Reference proteome</keyword>
<evidence type="ECO:0000256" key="4">
    <source>
        <dbReference type="ARBA" id="ARBA00023242"/>
    </source>
</evidence>
<proteinExistence type="predicted"/>
<name>A0ABQ9NPL4_9PEZI</name>
<comment type="caution">
    <text evidence="6">The sequence shown here is derived from an EMBL/GenBank/DDBJ whole genome shotgun (WGS) entry which is preliminary data.</text>
</comment>
<sequence>MSTALRTDLGSTSVDASLTEIDARSKDPRSSNKEDIAVGPFGVLNFNLNATFTQSQNVHTDDASAAEELPTDTPSTFDSLMNLDDSLQWADLFELDFDNMLITQQAPFVSGVQDFFYDSYNIGNHEPLPLSNGSDTTTNRPQSAQNHVATDTALPEPLPSLVGIPASELELPADTQTLLKHFQDHVIAQMAALPIGSKSPWKILNLSSAVETLAEVTFLGGQNVKHAHAANFYGPLVNTISDRGDGTRRTDTSKTHTGHNARLDDFLRLKAHQSDSDLEIEEPKDSEIGLHDIHLEDSREFSDHMYLQIYGIPETWLSLVSQTTRLANVMDAVKTSSKETSMGLLESLEKRGARLENMICSFASKTLSTTSTTSTQPTEGNNDGGLTFQLPQSLTPNDHMLRALNSALVIFFYRRIRNVNPWILQGHVDDVIQALQEFDTALLRQGLEGPGTMWPAFMAGCEAMAASKRDALMRWIEKGASKSGLYGFKAAKGMMAELWRRRDEANAATSSGSARSVSSSGTSSTASRGYRRSHTPWTWVDVSRERDLWLMLC</sequence>
<keyword evidence="2" id="KW-0238">DNA-binding</keyword>
<reference evidence="6" key="1">
    <citation type="submission" date="2022-10" db="EMBL/GenBank/DDBJ databases">
        <title>Culturing micro-colonial fungi from biological soil crusts in the Mojave desert and describing Neophaeococcomyces mojavensis, and introducing the new genera and species Taxawa tesnikishii.</title>
        <authorList>
            <person name="Kurbessoian T."/>
            <person name="Stajich J.E."/>
        </authorList>
    </citation>
    <scope>NUCLEOTIDE SEQUENCE</scope>
    <source>
        <strain evidence="6">TK_1</strain>
    </source>
</reference>
<organism evidence="6 7">
    <name type="scientific">Coniosporium apollinis</name>
    <dbReference type="NCBI Taxonomy" id="61459"/>
    <lineage>
        <taxon>Eukaryota</taxon>
        <taxon>Fungi</taxon>
        <taxon>Dikarya</taxon>
        <taxon>Ascomycota</taxon>
        <taxon>Pezizomycotina</taxon>
        <taxon>Dothideomycetes</taxon>
        <taxon>Dothideomycetes incertae sedis</taxon>
        <taxon>Coniosporium</taxon>
    </lineage>
</organism>
<dbReference type="Pfam" id="PF11951">
    <property type="entry name" value="Fungal_trans_2"/>
    <property type="match status" value="1"/>
</dbReference>
<dbReference type="EMBL" id="JAPDRL010000045">
    <property type="protein sequence ID" value="KAJ9663111.1"/>
    <property type="molecule type" value="Genomic_DNA"/>
</dbReference>
<feature type="region of interest" description="Disordered" evidence="5">
    <location>
        <begin position="507"/>
        <end position="530"/>
    </location>
</feature>
<dbReference type="PANTHER" id="PTHR31069:SF25">
    <property type="entry name" value="TRANSCRIPTION FACTOR, PUTATIVE (EUROFUNG)-RELATED"/>
    <property type="match status" value="1"/>
</dbReference>
<dbReference type="Proteomes" id="UP001172684">
    <property type="component" value="Unassembled WGS sequence"/>
</dbReference>
<keyword evidence="4" id="KW-0539">Nucleus</keyword>
<protein>
    <recommendedName>
        <fullName evidence="8">Transcription factor domain-containing protein</fullName>
    </recommendedName>
</protein>
<dbReference type="InterPro" id="IPR050675">
    <property type="entry name" value="OAF3"/>
</dbReference>
<keyword evidence="1" id="KW-0805">Transcription regulation</keyword>
<evidence type="ECO:0000256" key="5">
    <source>
        <dbReference type="SAM" id="MobiDB-lite"/>
    </source>
</evidence>
<evidence type="ECO:0000313" key="7">
    <source>
        <dbReference type="Proteomes" id="UP001172684"/>
    </source>
</evidence>
<evidence type="ECO:0000256" key="3">
    <source>
        <dbReference type="ARBA" id="ARBA00023163"/>
    </source>
</evidence>
<keyword evidence="3" id="KW-0804">Transcription</keyword>
<gene>
    <name evidence="6" type="ORF">H2201_005782</name>
</gene>
<evidence type="ECO:0000256" key="1">
    <source>
        <dbReference type="ARBA" id="ARBA00023015"/>
    </source>
</evidence>
<evidence type="ECO:0000256" key="2">
    <source>
        <dbReference type="ARBA" id="ARBA00023125"/>
    </source>
</evidence>
<evidence type="ECO:0008006" key="8">
    <source>
        <dbReference type="Google" id="ProtNLM"/>
    </source>
</evidence>
<dbReference type="InterPro" id="IPR021858">
    <property type="entry name" value="Fun_TF"/>
</dbReference>
<feature type="compositionally biased region" description="Low complexity" evidence="5">
    <location>
        <begin position="507"/>
        <end position="528"/>
    </location>
</feature>
<evidence type="ECO:0000313" key="6">
    <source>
        <dbReference type="EMBL" id="KAJ9663111.1"/>
    </source>
</evidence>
<feature type="compositionally biased region" description="Polar residues" evidence="5">
    <location>
        <begin position="131"/>
        <end position="146"/>
    </location>
</feature>
<accession>A0ABQ9NPL4</accession>
<dbReference type="PANTHER" id="PTHR31069">
    <property type="entry name" value="OLEATE-ACTIVATED TRANSCRIPTION FACTOR 1-RELATED"/>
    <property type="match status" value="1"/>
</dbReference>
<feature type="region of interest" description="Disordered" evidence="5">
    <location>
        <begin position="127"/>
        <end position="146"/>
    </location>
</feature>